<evidence type="ECO:0000313" key="9">
    <source>
        <dbReference type="Proteomes" id="UP000609531"/>
    </source>
</evidence>
<evidence type="ECO:0000256" key="3">
    <source>
        <dbReference type="ARBA" id="ARBA00023136"/>
    </source>
</evidence>
<dbReference type="EMBL" id="JAEKJA010000048">
    <property type="protein sequence ID" value="MBJ3778887.1"/>
    <property type="molecule type" value="Genomic_DNA"/>
</dbReference>
<evidence type="ECO:0000256" key="2">
    <source>
        <dbReference type="ARBA" id="ARBA00022729"/>
    </source>
</evidence>
<comment type="caution">
    <text evidence="8">The sequence shown here is derived from an EMBL/GenBank/DDBJ whole genome shotgun (WGS) entry which is preliminary data.</text>
</comment>
<evidence type="ECO:0000256" key="7">
    <source>
        <dbReference type="ARBA" id="ARBA00044505"/>
    </source>
</evidence>
<evidence type="ECO:0000256" key="1">
    <source>
        <dbReference type="ARBA" id="ARBA00004459"/>
    </source>
</evidence>
<organism evidence="8 9">
    <name type="scientific">Acuticoccus mangrovi</name>
    <dbReference type="NCBI Taxonomy" id="2796142"/>
    <lineage>
        <taxon>Bacteria</taxon>
        <taxon>Pseudomonadati</taxon>
        <taxon>Pseudomonadota</taxon>
        <taxon>Alphaproteobacteria</taxon>
        <taxon>Hyphomicrobiales</taxon>
        <taxon>Amorphaceae</taxon>
        <taxon>Acuticoccus</taxon>
    </lineage>
</organism>
<comment type="subcellular location">
    <subcellularLocation>
        <location evidence="1">Cell outer membrane</location>
        <topology evidence="1">Lipid-anchor</topology>
    </subcellularLocation>
</comment>
<keyword evidence="4" id="KW-0564">Palmitate</keyword>
<evidence type="ECO:0000256" key="5">
    <source>
        <dbReference type="ARBA" id="ARBA00023237"/>
    </source>
</evidence>
<gene>
    <name evidence="8" type="ORF">JCR33_24535</name>
</gene>
<keyword evidence="6" id="KW-0449">Lipoprotein</keyword>
<dbReference type="PROSITE" id="PS51257">
    <property type="entry name" value="PROKAR_LIPOPROTEIN"/>
    <property type="match status" value="1"/>
</dbReference>
<evidence type="ECO:0000313" key="8">
    <source>
        <dbReference type="EMBL" id="MBJ3778887.1"/>
    </source>
</evidence>
<protein>
    <submittedName>
        <fullName evidence="8">Uncharacterized protein</fullName>
    </submittedName>
</protein>
<dbReference type="Pfam" id="PF26368">
    <property type="entry name" value="OMP10"/>
    <property type="match status" value="1"/>
</dbReference>
<keyword evidence="5" id="KW-0998">Cell outer membrane</keyword>
<evidence type="ECO:0000256" key="6">
    <source>
        <dbReference type="ARBA" id="ARBA00023288"/>
    </source>
</evidence>
<name>A0A934MFP6_9HYPH</name>
<dbReference type="InterPro" id="IPR049857">
    <property type="entry name" value="Omp10-like"/>
</dbReference>
<comment type="similarity">
    <text evidence="7">Belongs to the rhizobiaceae omp10 lipoprotein family.</text>
</comment>
<keyword evidence="2" id="KW-0732">Signal</keyword>
<dbReference type="AlphaFoldDB" id="A0A934MFP6"/>
<dbReference type="RefSeq" id="WP_198884786.1">
    <property type="nucleotide sequence ID" value="NZ_JAEKJA010000048.1"/>
</dbReference>
<keyword evidence="9" id="KW-1185">Reference proteome</keyword>
<dbReference type="Proteomes" id="UP000609531">
    <property type="component" value="Unassembled WGS sequence"/>
</dbReference>
<keyword evidence="3" id="KW-0472">Membrane</keyword>
<reference evidence="8" key="1">
    <citation type="submission" date="2020-12" db="EMBL/GenBank/DDBJ databases">
        <title>Bacterial taxonomy.</title>
        <authorList>
            <person name="Pan X."/>
        </authorList>
    </citation>
    <scope>NUCLEOTIDE SEQUENCE</scope>
    <source>
        <strain evidence="8">B2012</strain>
    </source>
</reference>
<evidence type="ECO:0000256" key="4">
    <source>
        <dbReference type="ARBA" id="ARBA00023139"/>
    </source>
</evidence>
<proteinExistence type="inferred from homology"/>
<accession>A0A934MFP6</accession>
<sequence length="108" mass="11432">MRALPILALLLIAGCQSTSRDTLEGSWASDDGVFVATFDNGAFNSRLTGTGETVVADGRYQRDATGLALSWTSIVANERRAAACQFVASNKLTCTPSVGQPFSMTRVV</sequence>